<evidence type="ECO:0000256" key="2">
    <source>
        <dbReference type="ARBA" id="ARBA00001933"/>
    </source>
</evidence>
<dbReference type="OrthoDB" id="7229284at2"/>
<dbReference type="PANTHER" id="PTHR42655:SF1">
    <property type="entry name" value="GLYCOGEN PHOSPHORYLASE"/>
    <property type="match status" value="1"/>
</dbReference>
<dbReference type="InterPro" id="IPR052182">
    <property type="entry name" value="Glycogen/Maltodextrin_Phosph"/>
</dbReference>
<dbReference type="Pfam" id="PF11897">
    <property type="entry name" value="DUF3417"/>
    <property type="match status" value="1"/>
</dbReference>
<comment type="catalytic activity">
    <reaction evidence="1">
        <text>[(1-&gt;4)-alpha-D-glucosyl](n) + phosphate = [(1-&gt;4)-alpha-D-glucosyl](n-1) + alpha-D-glucose 1-phosphate</text>
        <dbReference type="Rhea" id="RHEA:41732"/>
        <dbReference type="Rhea" id="RHEA-COMP:9584"/>
        <dbReference type="Rhea" id="RHEA-COMP:9586"/>
        <dbReference type="ChEBI" id="CHEBI:15444"/>
        <dbReference type="ChEBI" id="CHEBI:43474"/>
        <dbReference type="ChEBI" id="CHEBI:58601"/>
        <dbReference type="EC" id="2.4.1.1"/>
    </reaction>
</comment>
<dbReference type="InterPro" id="IPR011834">
    <property type="entry name" value="Agluc_phsphrylas"/>
</dbReference>
<dbReference type="Gene3D" id="3.40.50.2000">
    <property type="entry name" value="Glycogen Phosphorylase B"/>
    <property type="match status" value="3"/>
</dbReference>
<proteinExistence type="inferred from homology"/>
<dbReference type="AlphaFoldDB" id="A0A6L5JTJ7"/>
<comment type="function">
    <text evidence="10">Phosphorylase is an important allosteric enzyme in carbohydrate metabolism. Enzymes from different sources differ in their regulatory mechanisms and in their natural substrates. However, all known phosphorylases share catalytic and structural properties.</text>
</comment>
<dbReference type="GO" id="GO:0008184">
    <property type="term" value="F:glycogen phosphorylase activity"/>
    <property type="evidence" value="ECO:0007669"/>
    <property type="project" value="InterPro"/>
</dbReference>
<evidence type="ECO:0000256" key="5">
    <source>
        <dbReference type="ARBA" id="ARBA00022533"/>
    </source>
</evidence>
<keyword evidence="5" id="KW-0021">Allosteric enzyme</keyword>
<name>A0A6L5JTJ7_RHOTE</name>
<dbReference type="PIRSF" id="PIRSF000460">
    <property type="entry name" value="Pprylas_GlgP"/>
    <property type="match status" value="1"/>
</dbReference>
<evidence type="ECO:0000256" key="7">
    <source>
        <dbReference type="ARBA" id="ARBA00022679"/>
    </source>
</evidence>
<evidence type="ECO:0000256" key="8">
    <source>
        <dbReference type="ARBA" id="ARBA00022898"/>
    </source>
</evidence>
<dbReference type="SUPFAM" id="SSF53756">
    <property type="entry name" value="UDP-Glycosyltransferase/glycogen phosphorylase"/>
    <property type="match status" value="1"/>
</dbReference>
<gene>
    <name evidence="13" type="primary">glgP</name>
    <name evidence="13" type="ORF">GHK24_01985</name>
</gene>
<evidence type="ECO:0000256" key="11">
    <source>
        <dbReference type="PIRSR" id="PIRSR000460-1"/>
    </source>
</evidence>
<dbReference type="PROSITE" id="PS00102">
    <property type="entry name" value="PHOSPHORYLASE"/>
    <property type="match status" value="1"/>
</dbReference>
<evidence type="ECO:0000313" key="13">
    <source>
        <dbReference type="EMBL" id="MQY50549.1"/>
    </source>
</evidence>
<comment type="similarity">
    <text evidence="3">Belongs to the glycogen phosphorylase family.</text>
</comment>
<protein>
    <recommendedName>
        <fullName evidence="4">glycogen phosphorylase</fullName>
        <ecNumber evidence="4">2.4.1.1</ecNumber>
    </recommendedName>
</protein>
<comment type="cofactor">
    <cofactor evidence="2">
        <name>pyridoxal 5'-phosphate</name>
        <dbReference type="ChEBI" id="CHEBI:597326"/>
    </cofactor>
</comment>
<keyword evidence="8 11" id="KW-0663">Pyridoxal phosphate</keyword>
<organism evidence="13 14">
    <name type="scientific">Rhodocyclus tenuis</name>
    <name type="common">Rhodospirillum tenue</name>
    <dbReference type="NCBI Taxonomy" id="1066"/>
    <lineage>
        <taxon>Bacteria</taxon>
        <taxon>Pseudomonadati</taxon>
        <taxon>Pseudomonadota</taxon>
        <taxon>Betaproteobacteria</taxon>
        <taxon>Rhodocyclales</taxon>
        <taxon>Rhodocyclaceae</taxon>
        <taxon>Rhodocyclus</taxon>
    </lineage>
</organism>
<dbReference type="Pfam" id="PF00343">
    <property type="entry name" value="Phosphorylase"/>
    <property type="match status" value="1"/>
</dbReference>
<evidence type="ECO:0000256" key="9">
    <source>
        <dbReference type="ARBA" id="ARBA00023277"/>
    </source>
</evidence>
<evidence type="ECO:0000256" key="6">
    <source>
        <dbReference type="ARBA" id="ARBA00022676"/>
    </source>
</evidence>
<evidence type="ECO:0000256" key="1">
    <source>
        <dbReference type="ARBA" id="ARBA00001275"/>
    </source>
</evidence>
<evidence type="ECO:0000256" key="4">
    <source>
        <dbReference type="ARBA" id="ARBA00012591"/>
    </source>
</evidence>
<dbReference type="GO" id="GO:0005975">
    <property type="term" value="P:carbohydrate metabolic process"/>
    <property type="evidence" value="ECO:0007669"/>
    <property type="project" value="InterPro"/>
</dbReference>
<dbReference type="InterPro" id="IPR000811">
    <property type="entry name" value="Glyco_trans_35"/>
</dbReference>
<feature type="modified residue" description="N6-(pyridoxal phosphate)lysine" evidence="11">
    <location>
        <position position="607"/>
    </location>
</feature>
<reference evidence="13 14" key="1">
    <citation type="submission" date="2019-10" db="EMBL/GenBank/DDBJ databases">
        <title>Whole-genome sequence of the purple nonsulfur photosynthetic bacterium Rhodocyclus tenuis.</title>
        <authorList>
            <person name="Kyndt J.A."/>
            <person name="Meyer T.E."/>
        </authorList>
    </citation>
    <scope>NUCLEOTIDE SEQUENCE [LARGE SCALE GENOMIC DNA]</scope>
    <source>
        <strain evidence="13 14">DSM 110</strain>
    </source>
</reference>
<evidence type="ECO:0000313" key="14">
    <source>
        <dbReference type="Proteomes" id="UP000480275"/>
    </source>
</evidence>
<feature type="domain" description="DUF3417" evidence="12">
    <location>
        <begin position="14"/>
        <end position="122"/>
    </location>
</feature>
<sequence length="854" mass="95540">MPGTVYTLEVNPRIPPRLQRLSELANDLWYSWDRPTRALFARLQPTLWLAVGHNPKAFLKRIDQKRLDAAAEDPTFIGSFNRVLSAYDTYLDIAADTATRHGFHSDDIIAYFCAEFGLHESLPIYSGGLGILAGDHCKAASDMGLPFVGVGLLYRQGYFIQTLDADGRQHANYHDTDFGDLPATPVQDEQGREIRVAVDLPGRQVQARVWEVRVGRVHLLLLDTSLPENSEHDRDIAHRLYGGDIQTRLEQEILLGVGGVRALAAVGIAPTVWHINEGHAAFLILERIRQLCQQGLSFPVALEAVAANVVFTTHTPVPAGHDHFSEEAITRHFAQWCADVGATPAQLLALGETVGEREFNMTTLAIRGSRLHNGVSRIHGDVSSHICANLWPQIEPAENPLSYVTNGVHTRTFLATEWFETFDRYLGVGWEERQTDAASWAKVEQIPDTTFWGIRQMLKSQLLHMVRHRVSTQHARNEDSPSRLDRLLRLADPNKPNVLTIGFARRFATYKRGALLFHDLERLAKIIANSERPVLFLFAGKAHPADQPGQELIRRIAQIARLPQFEGHILLLEDYDLHLSRRLVAGVDVWLNNPIYPLEASGTSGMKAAMNGVLNVSILDGWWGEGFDNQNGIPNGWSIKPAPGHLDETRRDDEEANSLYEILENQVIPTYYRVGPAGLSTDWVGMAKRAISSITPHFNVNRMVGEYVHNFYLPAAAQGRRYSAEHFATAHAIADWKARVRAAWPGVALRRVDTPPLRLGFGDSLRLEVMVRLNGLPAEDIVVEAVFARPSSSGKSKKGRHAILLPVGDAEHGEQRYALDLTPEHCGKLEYRLRAYPAHAQLTHRFEMGMMLWL</sequence>
<dbReference type="InterPro" id="IPR024517">
    <property type="entry name" value="Glycogen_phosphorylase_DUF3417"/>
</dbReference>
<evidence type="ECO:0000259" key="12">
    <source>
        <dbReference type="Pfam" id="PF11897"/>
    </source>
</evidence>
<dbReference type="GO" id="GO:0030170">
    <property type="term" value="F:pyridoxal phosphate binding"/>
    <property type="evidence" value="ECO:0007669"/>
    <property type="project" value="InterPro"/>
</dbReference>
<accession>A0A6L5JTJ7</accession>
<keyword evidence="7" id="KW-0808">Transferase</keyword>
<dbReference type="InterPro" id="IPR035090">
    <property type="entry name" value="Pyridoxal_P_attach_site"/>
</dbReference>
<evidence type="ECO:0000256" key="3">
    <source>
        <dbReference type="ARBA" id="ARBA00006047"/>
    </source>
</evidence>
<dbReference type="EMBL" id="WIXJ01000001">
    <property type="protein sequence ID" value="MQY50549.1"/>
    <property type="molecule type" value="Genomic_DNA"/>
</dbReference>
<keyword evidence="6" id="KW-0328">Glycosyltransferase</keyword>
<comment type="caution">
    <text evidence="13">The sequence shown here is derived from an EMBL/GenBank/DDBJ whole genome shotgun (WGS) entry which is preliminary data.</text>
</comment>
<keyword evidence="9" id="KW-0119">Carbohydrate metabolism</keyword>
<dbReference type="PANTHER" id="PTHR42655">
    <property type="entry name" value="GLYCOGEN PHOSPHORYLASE"/>
    <property type="match status" value="1"/>
</dbReference>
<dbReference type="EC" id="2.4.1.1" evidence="4"/>
<dbReference type="Proteomes" id="UP000480275">
    <property type="component" value="Unassembled WGS sequence"/>
</dbReference>
<dbReference type="NCBIfam" id="TIGR02094">
    <property type="entry name" value="more_P_ylases"/>
    <property type="match status" value="1"/>
</dbReference>
<evidence type="ECO:0000256" key="10">
    <source>
        <dbReference type="ARBA" id="ARBA00025174"/>
    </source>
</evidence>